<evidence type="ECO:0000256" key="5">
    <source>
        <dbReference type="ARBA" id="ARBA00022989"/>
    </source>
</evidence>
<keyword evidence="4" id="KW-0029">Amino-acid transport</keyword>
<feature type="transmembrane region" description="Helical" evidence="7">
    <location>
        <begin position="335"/>
        <end position="359"/>
    </location>
</feature>
<keyword evidence="5 7" id="KW-1133">Transmembrane helix</keyword>
<feature type="transmembrane region" description="Helical" evidence="7">
    <location>
        <begin position="89"/>
        <end position="110"/>
    </location>
</feature>
<dbReference type="InterPro" id="IPR013057">
    <property type="entry name" value="AA_transpt_TM"/>
</dbReference>
<feature type="transmembrane region" description="Helical" evidence="7">
    <location>
        <begin position="208"/>
        <end position="230"/>
    </location>
</feature>
<keyword evidence="2" id="KW-0813">Transport</keyword>
<feature type="transmembrane region" description="Helical" evidence="7">
    <location>
        <begin position="63"/>
        <end position="82"/>
    </location>
</feature>
<keyword evidence="6 7" id="KW-0472">Membrane</keyword>
<dbReference type="PANTHER" id="PTHR48017">
    <property type="entry name" value="OS05G0424000 PROTEIN-RELATED"/>
    <property type="match status" value="1"/>
</dbReference>
<dbReference type="Proteomes" id="UP001187471">
    <property type="component" value="Unassembled WGS sequence"/>
</dbReference>
<feature type="transmembrane region" description="Helical" evidence="7">
    <location>
        <begin position="399"/>
        <end position="419"/>
    </location>
</feature>
<evidence type="ECO:0000256" key="4">
    <source>
        <dbReference type="ARBA" id="ARBA00022970"/>
    </source>
</evidence>
<protein>
    <recommendedName>
        <fullName evidence="8">Amino acid transporter transmembrane domain-containing protein</fullName>
    </recommendedName>
</protein>
<feature type="transmembrane region" description="Helical" evidence="7">
    <location>
        <begin position="425"/>
        <end position="446"/>
    </location>
</feature>
<proteinExistence type="predicted"/>
<keyword evidence="10" id="KW-1185">Reference proteome</keyword>
<evidence type="ECO:0000259" key="8">
    <source>
        <dbReference type="Pfam" id="PF01490"/>
    </source>
</evidence>
<comment type="subcellular location">
    <subcellularLocation>
        <location evidence="1">Membrane</location>
    </subcellularLocation>
</comment>
<sequence>MHAANNNLLFFIPTFEVFLFYVHVMLHQDNNVDGSREATTRTEQQEMDLNNWLPITASRKGKWWYSAFHNVTAVVGAGVLGLPFAMSQLGWVPGITALVVSWVVTLYSFWQLVELHESVPGKRFDRYPELGQHALGKNLGYWMVMPQQLIVQVASDIVYMVTGGKSLKKSADLLHPWFNGVRQTYFIIFFACCHLILSQVPNFNSLKVVSLTAAIMSFCYSTVAAVASIIRGKHNHQHVRYGVRSHTRAGIVFDVFNSLGTIAFAFAGHAVSLEIQATIPSTPGKPSKKPMWLGVLVAYAIVAFCYLAVSVSGFWAFGDLVEDDVLVSLEKPRWLIIIANFMVFLHVLGSYQVFAMPVFDLMESYLVQKLNFAPSRPLRLTARSTYVGKHAHSFLQFPIFSRLVDPLLTGFIGICLPFFGGLLGFFGGLAFSSTSYFLPCIMWLVLRQPKRWSFHWTASWVCIIIGLLITVLAPIGGLRSIIVSAKTYKIFS</sequence>
<evidence type="ECO:0000256" key="2">
    <source>
        <dbReference type="ARBA" id="ARBA00022448"/>
    </source>
</evidence>
<reference evidence="9" key="1">
    <citation type="submission" date="2022-12" db="EMBL/GenBank/DDBJ databases">
        <title>Draft genome assemblies for two species of Escallonia (Escalloniales).</title>
        <authorList>
            <person name="Chanderbali A."/>
            <person name="Dervinis C."/>
            <person name="Anghel I."/>
            <person name="Soltis D."/>
            <person name="Soltis P."/>
            <person name="Zapata F."/>
        </authorList>
    </citation>
    <scope>NUCLEOTIDE SEQUENCE</scope>
    <source>
        <strain evidence="9">UCBG92.1500</strain>
        <tissue evidence="9">Leaf</tissue>
    </source>
</reference>
<feature type="transmembrane region" description="Helical" evidence="7">
    <location>
        <begin position="7"/>
        <end position="26"/>
    </location>
</feature>
<evidence type="ECO:0000256" key="3">
    <source>
        <dbReference type="ARBA" id="ARBA00022692"/>
    </source>
</evidence>
<dbReference type="Pfam" id="PF01490">
    <property type="entry name" value="Aa_trans"/>
    <property type="match status" value="1"/>
</dbReference>
<feature type="transmembrane region" description="Helical" evidence="7">
    <location>
        <begin position="139"/>
        <end position="162"/>
    </location>
</feature>
<accession>A0AA88QA82</accession>
<comment type="caution">
    <text evidence="9">The sequence shown here is derived from an EMBL/GenBank/DDBJ whole genome shotgun (WGS) entry which is preliminary data.</text>
</comment>
<feature type="transmembrane region" description="Helical" evidence="7">
    <location>
        <begin position="458"/>
        <end position="482"/>
    </location>
</feature>
<gene>
    <name evidence="9" type="ORF">RJ640_005433</name>
</gene>
<feature type="transmembrane region" description="Helical" evidence="7">
    <location>
        <begin position="183"/>
        <end position="202"/>
    </location>
</feature>
<evidence type="ECO:0000256" key="6">
    <source>
        <dbReference type="ARBA" id="ARBA00023136"/>
    </source>
</evidence>
<evidence type="ECO:0000256" key="7">
    <source>
        <dbReference type="SAM" id="Phobius"/>
    </source>
</evidence>
<keyword evidence="3 7" id="KW-0812">Transmembrane</keyword>
<evidence type="ECO:0000313" key="10">
    <source>
        <dbReference type="Proteomes" id="UP001187471"/>
    </source>
</evidence>
<dbReference type="GO" id="GO:0016020">
    <property type="term" value="C:membrane"/>
    <property type="evidence" value="ECO:0007669"/>
    <property type="project" value="UniProtKB-SubCell"/>
</dbReference>
<feature type="transmembrane region" description="Helical" evidence="7">
    <location>
        <begin position="291"/>
        <end position="315"/>
    </location>
</feature>
<organism evidence="9 10">
    <name type="scientific">Escallonia rubra</name>
    <dbReference type="NCBI Taxonomy" id="112253"/>
    <lineage>
        <taxon>Eukaryota</taxon>
        <taxon>Viridiplantae</taxon>
        <taxon>Streptophyta</taxon>
        <taxon>Embryophyta</taxon>
        <taxon>Tracheophyta</taxon>
        <taxon>Spermatophyta</taxon>
        <taxon>Magnoliopsida</taxon>
        <taxon>eudicotyledons</taxon>
        <taxon>Gunneridae</taxon>
        <taxon>Pentapetalae</taxon>
        <taxon>asterids</taxon>
        <taxon>campanulids</taxon>
        <taxon>Escalloniales</taxon>
        <taxon>Escalloniaceae</taxon>
        <taxon>Escallonia</taxon>
    </lineage>
</organism>
<evidence type="ECO:0000256" key="1">
    <source>
        <dbReference type="ARBA" id="ARBA00004370"/>
    </source>
</evidence>
<dbReference type="Gene3D" id="1.20.1740.10">
    <property type="entry name" value="Amino acid/polyamine transporter I"/>
    <property type="match status" value="1"/>
</dbReference>
<dbReference type="GO" id="GO:0006865">
    <property type="term" value="P:amino acid transport"/>
    <property type="evidence" value="ECO:0007669"/>
    <property type="project" value="UniProtKB-KW"/>
</dbReference>
<dbReference type="AlphaFoldDB" id="A0AA88QA82"/>
<evidence type="ECO:0000313" key="9">
    <source>
        <dbReference type="EMBL" id="KAK2966454.1"/>
    </source>
</evidence>
<feature type="domain" description="Amino acid transporter transmembrane" evidence="8">
    <location>
        <begin position="60"/>
        <end position="475"/>
    </location>
</feature>
<dbReference type="EMBL" id="JAVXUO010003125">
    <property type="protein sequence ID" value="KAK2966454.1"/>
    <property type="molecule type" value="Genomic_DNA"/>
</dbReference>
<name>A0AA88QA82_9ASTE</name>